<comment type="pathway">
    <text evidence="1 8">Amino-acid biosynthesis; L-isoleucine biosynthesis; L-isoleucine from 2-oxobutanoate: step 1/4.</text>
</comment>
<organism evidence="10 11">
    <name type="scientific">Mesonia phycicola</name>
    <dbReference type="NCBI Taxonomy" id="579105"/>
    <lineage>
        <taxon>Bacteria</taxon>
        <taxon>Pseudomonadati</taxon>
        <taxon>Bacteroidota</taxon>
        <taxon>Flavobacteriia</taxon>
        <taxon>Flavobacteriales</taxon>
        <taxon>Flavobacteriaceae</taxon>
        <taxon>Mesonia</taxon>
    </lineage>
</organism>
<dbReference type="InterPro" id="IPR045865">
    <property type="entry name" value="ACT-like_dom_sf"/>
</dbReference>
<dbReference type="InterPro" id="IPR002912">
    <property type="entry name" value="ACT_dom"/>
</dbReference>
<accession>A0A1M6ASK5</accession>
<dbReference type="OrthoDB" id="1523722at2"/>
<reference evidence="10 11" key="1">
    <citation type="submission" date="2016-11" db="EMBL/GenBank/DDBJ databases">
        <authorList>
            <person name="Jaros S."/>
            <person name="Januszkiewicz K."/>
            <person name="Wedrychowicz H."/>
        </authorList>
    </citation>
    <scope>NUCLEOTIDE SEQUENCE [LARGE SCALE GENOMIC DNA]</scope>
    <source>
        <strain evidence="10 11">DSM 21425</strain>
    </source>
</reference>
<proteinExistence type="inferred from homology"/>
<evidence type="ECO:0000256" key="5">
    <source>
        <dbReference type="ARBA" id="ARBA00022605"/>
    </source>
</evidence>
<evidence type="ECO:0000259" key="9">
    <source>
        <dbReference type="PROSITE" id="PS51671"/>
    </source>
</evidence>
<keyword evidence="6 8" id="KW-0100">Branched-chain amino acid biosynthesis</keyword>
<dbReference type="NCBIfam" id="TIGR00119">
    <property type="entry name" value="acolac_sm"/>
    <property type="match status" value="1"/>
</dbReference>
<dbReference type="InterPro" id="IPR027271">
    <property type="entry name" value="Acetolactate_synth/TF_NikR_C"/>
</dbReference>
<evidence type="ECO:0000256" key="6">
    <source>
        <dbReference type="ARBA" id="ARBA00023304"/>
    </source>
</evidence>
<evidence type="ECO:0000256" key="8">
    <source>
        <dbReference type="RuleBase" id="RU368092"/>
    </source>
</evidence>
<comment type="catalytic activity">
    <reaction evidence="7 8">
        <text>2 pyruvate + H(+) = (2S)-2-acetolactate + CO2</text>
        <dbReference type="Rhea" id="RHEA:25249"/>
        <dbReference type="ChEBI" id="CHEBI:15361"/>
        <dbReference type="ChEBI" id="CHEBI:15378"/>
        <dbReference type="ChEBI" id="CHEBI:16526"/>
        <dbReference type="ChEBI" id="CHEBI:58476"/>
        <dbReference type="EC" id="2.2.1.6"/>
    </reaction>
</comment>
<dbReference type="AlphaFoldDB" id="A0A1M6ASK5"/>
<feature type="domain" description="ACT" evidence="9">
    <location>
        <begin position="6"/>
        <end position="80"/>
    </location>
</feature>
<dbReference type="InterPro" id="IPR054480">
    <property type="entry name" value="AHAS_small-like_ACT"/>
</dbReference>
<evidence type="ECO:0000256" key="7">
    <source>
        <dbReference type="ARBA" id="ARBA00048670"/>
    </source>
</evidence>
<dbReference type="EMBL" id="FQYY01000001">
    <property type="protein sequence ID" value="SHI39456.1"/>
    <property type="molecule type" value="Genomic_DNA"/>
</dbReference>
<evidence type="ECO:0000256" key="1">
    <source>
        <dbReference type="ARBA" id="ARBA00004974"/>
    </source>
</evidence>
<dbReference type="UniPathway" id="UPA00049">
    <property type="reaction ID" value="UER00059"/>
</dbReference>
<dbReference type="PANTHER" id="PTHR30239:SF0">
    <property type="entry name" value="ACETOLACTATE SYNTHASE SMALL SUBUNIT 1, CHLOROPLASTIC"/>
    <property type="match status" value="1"/>
</dbReference>
<dbReference type="GO" id="GO:0003984">
    <property type="term" value="F:acetolactate synthase activity"/>
    <property type="evidence" value="ECO:0007669"/>
    <property type="project" value="UniProtKB-UniRule"/>
</dbReference>
<gene>
    <name evidence="10" type="ORF">SAMN04488096_101426</name>
</gene>
<dbReference type="GO" id="GO:1990610">
    <property type="term" value="F:acetolactate synthase regulator activity"/>
    <property type="evidence" value="ECO:0007669"/>
    <property type="project" value="UniProtKB-UniRule"/>
</dbReference>
<name>A0A1M6ASK5_9FLAO</name>
<dbReference type="GO" id="GO:0009099">
    <property type="term" value="P:L-valine biosynthetic process"/>
    <property type="evidence" value="ECO:0007669"/>
    <property type="project" value="UniProtKB-UniRule"/>
</dbReference>
<sequence>MKEEFTISVFTEDKIGLLNRVSIIFTRRHINIESITASASEVEGIHRYIIVVEEEESLVIKVIQQLEKQVDVVKAFYHRNKNMVHQEIALYKVPTSALASGEDVEEIIRSSNARILTVEAEFTVIEKTGHKTDTQALYNKLEPYGLLGFVRSGRVAIPKHMKEFKEYMEEVEKASTFYC</sequence>
<evidence type="ECO:0000256" key="4">
    <source>
        <dbReference type="ARBA" id="ARBA00011744"/>
    </source>
</evidence>
<dbReference type="CDD" id="cd04878">
    <property type="entry name" value="ACT_AHAS"/>
    <property type="match status" value="1"/>
</dbReference>
<dbReference type="Pfam" id="PF10369">
    <property type="entry name" value="ALS_ss_C"/>
    <property type="match status" value="1"/>
</dbReference>
<dbReference type="GO" id="GO:0005829">
    <property type="term" value="C:cytosol"/>
    <property type="evidence" value="ECO:0007669"/>
    <property type="project" value="TreeGrafter"/>
</dbReference>
<keyword evidence="5 8" id="KW-0028">Amino-acid biosynthesis</keyword>
<comment type="similarity">
    <text evidence="3 8">Belongs to the acetolactate synthase small subunit family.</text>
</comment>
<dbReference type="UniPathway" id="UPA00047">
    <property type="reaction ID" value="UER00055"/>
</dbReference>
<dbReference type="Gene3D" id="3.30.70.260">
    <property type="match status" value="1"/>
</dbReference>
<keyword evidence="11" id="KW-1185">Reference proteome</keyword>
<evidence type="ECO:0000256" key="3">
    <source>
        <dbReference type="ARBA" id="ARBA00006341"/>
    </source>
</evidence>
<protein>
    <recommendedName>
        <fullName evidence="8">Acetolactate synthase small subunit</fullName>
        <shortName evidence="8">AHAS</shortName>
        <shortName evidence="8">ALS</shortName>
        <ecNumber evidence="8">2.2.1.6</ecNumber>
    </recommendedName>
    <alternativeName>
        <fullName evidence="8">Acetohydroxy-acid synthase small subunit</fullName>
    </alternativeName>
</protein>
<evidence type="ECO:0000313" key="10">
    <source>
        <dbReference type="EMBL" id="SHI39456.1"/>
    </source>
</evidence>
<dbReference type="InterPro" id="IPR019455">
    <property type="entry name" value="Acetolactate_synth_ssu_C"/>
</dbReference>
<dbReference type="EC" id="2.2.1.6" evidence="8"/>
<evidence type="ECO:0000256" key="2">
    <source>
        <dbReference type="ARBA" id="ARBA00005025"/>
    </source>
</evidence>
<dbReference type="InterPro" id="IPR004789">
    <property type="entry name" value="Acetalactate_synth_ssu"/>
</dbReference>
<dbReference type="STRING" id="579105.SAMN04488096_101426"/>
<dbReference type="Proteomes" id="UP000184225">
    <property type="component" value="Unassembled WGS sequence"/>
</dbReference>
<dbReference type="PROSITE" id="PS51671">
    <property type="entry name" value="ACT"/>
    <property type="match status" value="1"/>
</dbReference>
<dbReference type="SUPFAM" id="SSF55021">
    <property type="entry name" value="ACT-like"/>
    <property type="match status" value="2"/>
</dbReference>
<dbReference type="Gene3D" id="3.30.70.1150">
    <property type="entry name" value="ACT-like. Chain A, domain 2"/>
    <property type="match status" value="1"/>
</dbReference>
<dbReference type="RefSeq" id="WP_073147739.1">
    <property type="nucleotide sequence ID" value="NZ_FQYY01000001.1"/>
</dbReference>
<comment type="subunit">
    <text evidence="4 8">Dimer of large and small chains.</text>
</comment>
<comment type="function">
    <text evidence="8">Catalyzes the conversion of 2 pyruvate molecules into acetolactate in the first common step of the biosynthetic pathway of the branched-amino acids such as leucine, isoleucine, and valine.</text>
</comment>
<dbReference type="Pfam" id="PF22629">
    <property type="entry name" value="ACT_AHAS_ss"/>
    <property type="match status" value="1"/>
</dbReference>
<evidence type="ECO:0000313" key="11">
    <source>
        <dbReference type="Proteomes" id="UP000184225"/>
    </source>
</evidence>
<dbReference type="GO" id="GO:0009097">
    <property type="term" value="P:isoleucine biosynthetic process"/>
    <property type="evidence" value="ECO:0007669"/>
    <property type="project" value="UniProtKB-UniRule"/>
</dbReference>
<dbReference type="PANTHER" id="PTHR30239">
    <property type="entry name" value="ACETOLACTATE SYNTHASE SMALL SUBUNIT"/>
    <property type="match status" value="1"/>
</dbReference>
<keyword evidence="8" id="KW-0808">Transferase</keyword>
<dbReference type="InterPro" id="IPR039557">
    <property type="entry name" value="AHAS_ACT"/>
</dbReference>
<comment type="pathway">
    <text evidence="2 8">Amino-acid biosynthesis; L-valine biosynthesis; L-valine from pyruvate: step 1/4.</text>
</comment>